<evidence type="ECO:0000256" key="5">
    <source>
        <dbReference type="ARBA" id="ARBA00022801"/>
    </source>
</evidence>
<dbReference type="GO" id="GO:0003677">
    <property type="term" value="F:DNA binding"/>
    <property type="evidence" value="ECO:0007669"/>
    <property type="project" value="UniProtKB-KW"/>
</dbReference>
<protein>
    <recommendedName>
        <fullName evidence="2 15">ATP-dependent DNA helicase RecG</fullName>
        <ecNumber evidence="13 15">5.6.2.4</ecNumber>
    </recommendedName>
</protein>
<evidence type="ECO:0000256" key="12">
    <source>
        <dbReference type="ARBA" id="ARBA00034617"/>
    </source>
</evidence>
<dbReference type="NCBIfam" id="TIGR00643">
    <property type="entry name" value="recG"/>
    <property type="match status" value="1"/>
</dbReference>
<dbReference type="InterPro" id="IPR033454">
    <property type="entry name" value="RecG_wedge"/>
</dbReference>
<evidence type="ECO:0000256" key="10">
    <source>
        <dbReference type="ARBA" id="ARBA00023204"/>
    </source>
</evidence>
<dbReference type="GO" id="GO:0006310">
    <property type="term" value="P:DNA recombination"/>
    <property type="evidence" value="ECO:0007669"/>
    <property type="project" value="UniProtKB-UniRule"/>
</dbReference>
<dbReference type="SMART" id="SM00490">
    <property type="entry name" value="HELICc"/>
    <property type="match status" value="1"/>
</dbReference>
<dbReference type="InterPro" id="IPR047112">
    <property type="entry name" value="RecG/Mfd"/>
</dbReference>
<evidence type="ECO:0000256" key="11">
    <source>
        <dbReference type="ARBA" id="ARBA00023235"/>
    </source>
</evidence>
<dbReference type="InterPro" id="IPR004609">
    <property type="entry name" value="ATP-dep_DNA_helicase_RecG"/>
</dbReference>
<accession>A0A1G2EWX6</accession>
<dbReference type="InterPro" id="IPR001650">
    <property type="entry name" value="Helicase_C-like"/>
</dbReference>
<dbReference type="Pfam" id="PF00271">
    <property type="entry name" value="Helicase_C"/>
    <property type="match status" value="1"/>
</dbReference>
<keyword evidence="10 15" id="KW-0234">DNA repair</keyword>
<keyword evidence="5 15" id="KW-0378">Hydrolase</keyword>
<dbReference type="InterPro" id="IPR011545">
    <property type="entry name" value="DEAD/DEAH_box_helicase_dom"/>
</dbReference>
<dbReference type="SMART" id="SM00487">
    <property type="entry name" value="DEXDc"/>
    <property type="match status" value="1"/>
</dbReference>
<evidence type="ECO:0000256" key="14">
    <source>
        <dbReference type="ARBA" id="ARBA00048988"/>
    </source>
</evidence>
<keyword evidence="4 15" id="KW-0227">DNA damage</keyword>
<organism evidence="18 19">
    <name type="scientific">Candidatus Niyogibacteria bacterium RIFCSPLOWO2_02_FULL_45_13</name>
    <dbReference type="NCBI Taxonomy" id="1801725"/>
    <lineage>
        <taxon>Bacteria</taxon>
        <taxon>Candidatus Niyogiibacteriota</taxon>
    </lineage>
</organism>
<dbReference type="EC" id="5.6.2.4" evidence="13 15"/>
<name>A0A1G2EWX6_9BACT</name>
<evidence type="ECO:0000256" key="15">
    <source>
        <dbReference type="RuleBase" id="RU363016"/>
    </source>
</evidence>
<dbReference type="InterPro" id="IPR012340">
    <property type="entry name" value="NA-bd_OB-fold"/>
</dbReference>
<comment type="catalytic activity">
    <reaction evidence="12 15">
        <text>Couples ATP hydrolysis with the unwinding of duplex DNA by translocating in the 3'-5' direction.</text>
        <dbReference type="EC" id="5.6.2.4"/>
    </reaction>
</comment>
<proteinExistence type="inferred from homology"/>
<keyword evidence="8" id="KW-0238">DNA-binding</keyword>
<evidence type="ECO:0000259" key="16">
    <source>
        <dbReference type="PROSITE" id="PS51192"/>
    </source>
</evidence>
<dbReference type="GO" id="GO:0005524">
    <property type="term" value="F:ATP binding"/>
    <property type="evidence" value="ECO:0007669"/>
    <property type="project" value="UniProtKB-KW"/>
</dbReference>
<reference evidence="18 19" key="1">
    <citation type="journal article" date="2016" name="Nat. Commun.">
        <title>Thousands of microbial genomes shed light on interconnected biogeochemical processes in an aquifer system.</title>
        <authorList>
            <person name="Anantharaman K."/>
            <person name="Brown C.T."/>
            <person name="Hug L.A."/>
            <person name="Sharon I."/>
            <person name="Castelle C.J."/>
            <person name="Probst A.J."/>
            <person name="Thomas B.C."/>
            <person name="Singh A."/>
            <person name="Wilkins M.J."/>
            <person name="Karaoz U."/>
            <person name="Brodie E.L."/>
            <person name="Williams K.H."/>
            <person name="Hubbard S.S."/>
            <person name="Banfield J.F."/>
        </authorList>
    </citation>
    <scope>NUCLEOTIDE SEQUENCE [LARGE SCALE GENOMIC DNA]</scope>
</reference>
<dbReference type="InterPro" id="IPR014001">
    <property type="entry name" value="Helicase_ATP-bd"/>
</dbReference>
<dbReference type="PROSITE" id="PS51194">
    <property type="entry name" value="HELICASE_CTER"/>
    <property type="match status" value="1"/>
</dbReference>
<dbReference type="Proteomes" id="UP000178428">
    <property type="component" value="Unassembled WGS sequence"/>
</dbReference>
<dbReference type="GO" id="GO:0043138">
    <property type="term" value="F:3'-5' DNA helicase activity"/>
    <property type="evidence" value="ECO:0007669"/>
    <property type="project" value="UniProtKB-EC"/>
</dbReference>
<dbReference type="GO" id="GO:0006281">
    <property type="term" value="P:DNA repair"/>
    <property type="evidence" value="ECO:0007669"/>
    <property type="project" value="UniProtKB-UniRule"/>
</dbReference>
<evidence type="ECO:0000313" key="19">
    <source>
        <dbReference type="Proteomes" id="UP000178428"/>
    </source>
</evidence>
<dbReference type="PANTHER" id="PTHR47964">
    <property type="entry name" value="ATP-DEPENDENT DNA HELICASE HOMOLOG RECG, CHLOROPLASTIC"/>
    <property type="match status" value="1"/>
</dbReference>
<dbReference type="PROSITE" id="PS51192">
    <property type="entry name" value="HELICASE_ATP_BIND_1"/>
    <property type="match status" value="1"/>
</dbReference>
<dbReference type="SUPFAM" id="SSF50249">
    <property type="entry name" value="Nucleic acid-binding proteins"/>
    <property type="match status" value="1"/>
</dbReference>
<dbReference type="NCBIfam" id="NF008168">
    <property type="entry name" value="PRK10917.2-2"/>
    <property type="match status" value="1"/>
</dbReference>
<dbReference type="STRING" id="1801725.A3J00_00950"/>
<evidence type="ECO:0000256" key="8">
    <source>
        <dbReference type="ARBA" id="ARBA00023125"/>
    </source>
</evidence>
<dbReference type="PANTHER" id="PTHR47964:SF1">
    <property type="entry name" value="ATP-DEPENDENT DNA HELICASE HOMOLOG RECG, CHLOROPLASTIC"/>
    <property type="match status" value="1"/>
</dbReference>
<dbReference type="SUPFAM" id="SSF52540">
    <property type="entry name" value="P-loop containing nucleoside triphosphate hydrolases"/>
    <property type="match status" value="2"/>
</dbReference>
<evidence type="ECO:0000256" key="9">
    <source>
        <dbReference type="ARBA" id="ARBA00023172"/>
    </source>
</evidence>
<gene>
    <name evidence="18" type="ORF">A3J00_00950</name>
</gene>
<comment type="catalytic activity">
    <reaction evidence="14 15">
        <text>ATP + H2O = ADP + phosphate + H(+)</text>
        <dbReference type="Rhea" id="RHEA:13065"/>
        <dbReference type="ChEBI" id="CHEBI:15377"/>
        <dbReference type="ChEBI" id="CHEBI:15378"/>
        <dbReference type="ChEBI" id="CHEBI:30616"/>
        <dbReference type="ChEBI" id="CHEBI:43474"/>
        <dbReference type="ChEBI" id="CHEBI:456216"/>
        <dbReference type="EC" id="5.6.2.4"/>
    </reaction>
</comment>
<evidence type="ECO:0000256" key="1">
    <source>
        <dbReference type="ARBA" id="ARBA00007504"/>
    </source>
</evidence>
<evidence type="ECO:0000256" key="3">
    <source>
        <dbReference type="ARBA" id="ARBA00022741"/>
    </source>
</evidence>
<evidence type="ECO:0000313" key="18">
    <source>
        <dbReference type="EMBL" id="OGZ30217.1"/>
    </source>
</evidence>
<dbReference type="AlphaFoldDB" id="A0A1G2EWX6"/>
<evidence type="ECO:0000256" key="6">
    <source>
        <dbReference type="ARBA" id="ARBA00022806"/>
    </source>
</evidence>
<dbReference type="CDD" id="cd04488">
    <property type="entry name" value="RecG_wedge_OBF"/>
    <property type="match status" value="1"/>
</dbReference>
<keyword evidence="6 15" id="KW-0347">Helicase</keyword>
<dbReference type="EMBL" id="MHMR01000026">
    <property type="protein sequence ID" value="OGZ30217.1"/>
    <property type="molecule type" value="Genomic_DNA"/>
</dbReference>
<comment type="caution">
    <text evidence="18">The sequence shown here is derived from an EMBL/GenBank/DDBJ whole genome shotgun (WGS) entry which is preliminary data.</text>
</comment>
<evidence type="ECO:0000259" key="17">
    <source>
        <dbReference type="PROSITE" id="PS51194"/>
    </source>
</evidence>
<dbReference type="Pfam" id="PF00270">
    <property type="entry name" value="DEAD"/>
    <property type="match status" value="1"/>
</dbReference>
<dbReference type="Pfam" id="PF17191">
    <property type="entry name" value="RecG_wedge"/>
    <property type="match status" value="1"/>
</dbReference>
<evidence type="ECO:0000256" key="4">
    <source>
        <dbReference type="ARBA" id="ARBA00022763"/>
    </source>
</evidence>
<dbReference type="GO" id="GO:0016887">
    <property type="term" value="F:ATP hydrolysis activity"/>
    <property type="evidence" value="ECO:0007669"/>
    <property type="project" value="RHEA"/>
</dbReference>
<keyword evidence="9 15" id="KW-0233">DNA recombination</keyword>
<comment type="similarity">
    <text evidence="1 15">Belongs to the helicase family. RecG subfamily.</text>
</comment>
<keyword evidence="7 15" id="KW-0067">ATP-binding</keyword>
<dbReference type="InterPro" id="IPR027417">
    <property type="entry name" value="P-loop_NTPase"/>
</dbReference>
<evidence type="ECO:0000256" key="13">
    <source>
        <dbReference type="ARBA" id="ARBA00034808"/>
    </source>
</evidence>
<feature type="domain" description="Helicase ATP-binding" evidence="16">
    <location>
        <begin position="277"/>
        <end position="450"/>
    </location>
</feature>
<dbReference type="Gene3D" id="3.40.50.300">
    <property type="entry name" value="P-loop containing nucleotide triphosphate hydrolases"/>
    <property type="match status" value="2"/>
</dbReference>
<dbReference type="NCBIfam" id="NF008165">
    <property type="entry name" value="PRK10917.1-3"/>
    <property type="match status" value="1"/>
</dbReference>
<evidence type="ECO:0000256" key="7">
    <source>
        <dbReference type="ARBA" id="ARBA00022840"/>
    </source>
</evidence>
<sequence length="700" mass="79378">MFLEDELSNYLRLTEKQKAVLDRAGFKTVRDVLWHFPSRYEKFRTPKTISDAAEGDEAAISGHIISSKTLKTWRKRMAIAEMIVSDGTGTLRVVWFNQPYMANILAPEKEYSFSGKIQKNKKGLYMANPDYREGGFVFAEEQSAENKLIPIYPESRGLHSKWFQFGIKKILKPALAELPDPVPSEILKAYHLPNLKTALSTIHSPKDERTAEAARKRFAFEEIFLIQLDRQRKKMEREKLNAGSISASPEIIQKFISDLPYDLTSAQKRAIDQVLDDASKTKPMSRLLEGDVGSGKTIVAATAAYAASLNDTQTAYMAPTEVLARQHYKEFVERFKSHRLSVALATSAEFRKFPSKAYPGKDTHIAKNQLLKWIASGEISILIGTHALVQDKIKFRNLGLVIIDEQHRFGINQRAKLAQKSVPHLLSMTATPIPRTLALTIYGDLDLTLLDEMPPGRKKVMTVIVPPRQRERAYEQMRAEISRGRQAFVVCPRIEENSVAAKKMSLEMKSVKVEHKKLSASVFPEFEVGMLHGRMTPREKEKVMNDFRENEIQILVATSVIEVGINVPNATIIMIEGAERFGLAQLHQLRGRVLRSTHQPYCFLFTESQTQKTLSRLKALTEAKNGFELAEYDLQFRGAGELSGLKQWGISDVGMEALKNIKMVEAARLEAQKLLQRDFELTAYPELRALVPRFQNLHFE</sequence>
<feature type="domain" description="Helicase C-terminal" evidence="17">
    <location>
        <begin position="469"/>
        <end position="635"/>
    </location>
</feature>
<comment type="function">
    <text evidence="15">Plays a critical role in recombination and DNA repair. Helps process Holliday junction intermediates to mature products by catalyzing branch migration. Has replication fork regression activity, unwinds stalled or blocked replication forks to make a HJ that can be resolved. Has a DNA unwinding activity characteristic of a DNA helicase with 3'-5' polarity.</text>
</comment>
<dbReference type="Gene3D" id="2.40.50.140">
    <property type="entry name" value="Nucleic acid-binding proteins"/>
    <property type="match status" value="1"/>
</dbReference>
<keyword evidence="3 15" id="KW-0547">Nucleotide-binding</keyword>
<keyword evidence="11" id="KW-0413">Isomerase</keyword>
<evidence type="ECO:0000256" key="2">
    <source>
        <dbReference type="ARBA" id="ARBA00017846"/>
    </source>
</evidence>